<sequence>MKILVQIFLVFLLIGCQSKENKNYESKILGKWLFVEEYFITRYDNEGFEEPPPPPRENLGFNFYSKDSCEANENYVDLKSFHVDYFHTKFGRKTCYKMSIDSLKIYNRSLNKWESAYIMNLDSNNLVLNYKNVIIKKYVRVIKD</sequence>
<evidence type="ECO:0008006" key="3">
    <source>
        <dbReference type="Google" id="ProtNLM"/>
    </source>
</evidence>
<keyword evidence="2" id="KW-1185">Reference proteome</keyword>
<name>A0ABR8ZEZ6_9FLAO</name>
<protein>
    <recommendedName>
        <fullName evidence="3">Lipocalin-like domain-containing protein</fullName>
    </recommendedName>
</protein>
<dbReference type="Proteomes" id="UP000637299">
    <property type="component" value="Unassembled WGS sequence"/>
</dbReference>
<dbReference type="RefSeq" id="WP_191737317.1">
    <property type="nucleotide sequence ID" value="NZ_JACYFS010000004.1"/>
</dbReference>
<dbReference type="PROSITE" id="PS51257">
    <property type="entry name" value="PROKAR_LIPOPROTEIN"/>
    <property type="match status" value="1"/>
</dbReference>
<reference evidence="1 2" key="1">
    <citation type="submission" date="2020-09" db="EMBL/GenBank/DDBJ databases">
        <title>Genome seq and assembly of Chryseobacterium sp.</title>
        <authorList>
            <person name="Chhetri G."/>
        </authorList>
    </citation>
    <scope>NUCLEOTIDE SEQUENCE [LARGE SCALE GENOMIC DNA]</scope>
    <source>
        <strain evidence="1 2">GCR10</strain>
    </source>
</reference>
<organism evidence="1 2">
    <name type="scientific">Chryseobacterium caseinilyticum</name>
    <dbReference type="NCBI Taxonomy" id="2771428"/>
    <lineage>
        <taxon>Bacteria</taxon>
        <taxon>Pseudomonadati</taxon>
        <taxon>Bacteroidota</taxon>
        <taxon>Flavobacteriia</taxon>
        <taxon>Flavobacteriales</taxon>
        <taxon>Weeksellaceae</taxon>
        <taxon>Chryseobacterium group</taxon>
        <taxon>Chryseobacterium</taxon>
    </lineage>
</organism>
<comment type="caution">
    <text evidence="1">The sequence shown here is derived from an EMBL/GenBank/DDBJ whole genome shotgun (WGS) entry which is preliminary data.</text>
</comment>
<accession>A0ABR8ZEZ6</accession>
<gene>
    <name evidence="1" type="ORF">IC610_13340</name>
</gene>
<dbReference type="EMBL" id="JACYFS010000004">
    <property type="protein sequence ID" value="MBD8083398.1"/>
    <property type="molecule type" value="Genomic_DNA"/>
</dbReference>
<evidence type="ECO:0000313" key="2">
    <source>
        <dbReference type="Proteomes" id="UP000637299"/>
    </source>
</evidence>
<evidence type="ECO:0000313" key="1">
    <source>
        <dbReference type="EMBL" id="MBD8083398.1"/>
    </source>
</evidence>
<proteinExistence type="predicted"/>